<keyword evidence="1" id="KW-0472">Membrane</keyword>
<evidence type="ECO:0000313" key="3">
    <source>
        <dbReference type="Proteomes" id="UP000598146"/>
    </source>
</evidence>
<evidence type="ECO:0008006" key="4">
    <source>
        <dbReference type="Google" id="ProtNLM"/>
    </source>
</evidence>
<dbReference type="EMBL" id="JADQTO010000064">
    <property type="protein sequence ID" value="MBG0569280.1"/>
    <property type="molecule type" value="Genomic_DNA"/>
</dbReference>
<keyword evidence="1" id="KW-1133">Transmembrane helix</keyword>
<evidence type="ECO:0000256" key="1">
    <source>
        <dbReference type="SAM" id="Phobius"/>
    </source>
</evidence>
<evidence type="ECO:0000313" key="2">
    <source>
        <dbReference type="EMBL" id="MBG0569280.1"/>
    </source>
</evidence>
<dbReference type="AlphaFoldDB" id="A0A931G3H8"/>
<organism evidence="2 3">
    <name type="scientific">Actinoplanes aureus</name>
    <dbReference type="NCBI Taxonomy" id="2792083"/>
    <lineage>
        <taxon>Bacteria</taxon>
        <taxon>Bacillati</taxon>
        <taxon>Actinomycetota</taxon>
        <taxon>Actinomycetes</taxon>
        <taxon>Micromonosporales</taxon>
        <taxon>Micromonosporaceae</taxon>
        <taxon>Actinoplanes</taxon>
    </lineage>
</organism>
<keyword evidence="3" id="KW-1185">Reference proteome</keyword>
<keyword evidence="1" id="KW-0812">Transmembrane</keyword>
<protein>
    <recommendedName>
        <fullName evidence="4">DUF4760 domain-containing protein</fullName>
    </recommendedName>
</protein>
<feature type="transmembrane region" description="Helical" evidence="1">
    <location>
        <begin position="6"/>
        <end position="25"/>
    </location>
</feature>
<gene>
    <name evidence="2" type="ORF">I4J89_48585</name>
</gene>
<proteinExistence type="predicted"/>
<dbReference type="Proteomes" id="UP000598146">
    <property type="component" value="Unassembled WGS sequence"/>
</dbReference>
<dbReference type="RefSeq" id="WP_196421020.1">
    <property type="nucleotide sequence ID" value="NZ_JADQTO010000064.1"/>
</dbReference>
<sequence>MDTRNWIVLVTATVTALVAIGGYFVNQAAARSERRSKVFAEALAAVFEYQELPFRIRRRTGTPEAAMALAQKVGDAFARLTFYRRWLGLESPLVGRAFDNLVRRTDAQWEEFCEHAWHQSPPEDDIGYQVEQWQPYQFDNLDEQELCLRVMRRELRLLGPLYRRSSRTDIDAQQAARSASG</sequence>
<reference evidence="2" key="1">
    <citation type="submission" date="2020-11" db="EMBL/GenBank/DDBJ databases">
        <title>Isolation and identification of active actinomycetes.</title>
        <authorList>
            <person name="Sun X."/>
        </authorList>
    </citation>
    <scope>NUCLEOTIDE SEQUENCE</scope>
    <source>
        <strain evidence="2">NEAU-A11</strain>
    </source>
</reference>
<comment type="caution">
    <text evidence="2">The sequence shown here is derived from an EMBL/GenBank/DDBJ whole genome shotgun (WGS) entry which is preliminary data.</text>
</comment>
<accession>A0A931G3H8</accession>
<name>A0A931G3H8_9ACTN</name>